<feature type="coiled-coil region" evidence="1">
    <location>
        <begin position="655"/>
        <end position="682"/>
    </location>
</feature>
<evidence type="ECO:0000313" key="5">
    <source>
        <dbReference type="Proteomes" id="UP000422572"/>
    </source>
</evidence>
<dbReference type="InterPro" id="IPR034139">
    <property type="entry name" value="TOPRIM_OLD"/>
</dbReference>
<keyword evidence="5" id="KW-1185">Reference proteome</keyword>
<protein>
    <submittedName>
        <fullName evidence="4">Uncharacterized protein</fullName>
    </submittedName>
</protein>
<gene>
    <name evidence="4" type="ORF">EIZ62_09970</name>
</gene>
<dbReference type="KEGG" id="sfic:EIZ62_09970"/>
<evidence type="ECO:0000259" key="2">
    <source>
        <dbReference type="Pfam" id="PF13175"/>
    </source>
</evidence>
<dbReference type="Pfam" id="PF13175">
    <property type="entry name" value="AAA_15"/>
    <property type="match status" value="1"/>
</dbReference>
<dbReference type="Pfam" id="PF20469">
    <property type="entry name" value="OLD-like_TOPRIM"/>
    <property type="match status" value="1"/>
</dbReference>
<evidence type="ECO:0000259" key="3">
    <source>
        <dbReference type="Pfam" id="PF20469"/>
    </source>
</evidence>
<dbReference type="PANTHER" id="PTHR43581:SF4">
    <property type="entry name" value="ATP_GTP PHOSPHATASE"/>
    <property type="match status" value="1"/>
</dbReference>
<dbReference type="InterPro" id="IPR041685">
    <property type="entry name" value="AAA_GajA/Old/RecF-like"/>
</dbReference>
<keyword evidence="1" id="KW-0175">Coiled coil</keyword>
<evidence type="ECO:0000313" key="4">
    <source>
        <dbReference type="EMBL" id="QGV78535.1"/>
    </source>
</evidence>
<dbReference type="SUPFAM" id="SSF52540">
    <property type="entry name" value="P-loop containing nucleoside triphosphate hydrolases"/>
    <property type="match status" value="1"/>
</dbReference>
<dbReference type="AlphaFoldDB" id="A0A6I6FHK3"/>
<sequence>MTTFRRYNVTAPVSGSKSGGFVRLSSMHAQGFRSLQDVSLIDCGELNVLIGKNNSGKSNLLSAVRIFFDFFSSGGEVVSISPAICRSTDWNRQSAERVVTLDAQLSLNEQEIALLKEDIAAEAAQLRNALFTSTHEVGIAITLTFDGRDQPVGYISRIAFVSDNAEGNVIFAMEEQSASEIALNVRRVTQAREEMEALNIGMEGIRDDEFRMAKDVGVTYALRSRRTSLSNSQIRMLDQVFKNSSTPEEFTQICRSKVSQLTTEIESVEHAEIGNPVRIFSGEATTVPNYVTNLISRISELRVHHLSEQRNPIGPAEASKILRLKTSRGQGAVLNDIQSVVSTLLGVQIDAFSSDDNPRRSGQPVAELDVDDFLVQVNGSGVREALRLILDYEFEKPQVLLVEEPEVHLHPALETALMQYLRNVSEKCQVFLTTHSTNFLDVGALKNVYMVSRAPQTTVNLLNVSEAEEAIPQELGIRLSSLFMYDRLIFVEGPSDEQILRIFAETLKVSLGQASVGFVTTGGARNFTHFATASTLSFLGKRNVRTTFLLDRDERNSVEIIKLQEQVSGVSELVVLEKRELENYLLDARTLSRYLAIRTDGAVQVSPEQVQEKIDSACEELRAVAIERRALKEICAPIFPRREGVIHRDVEEDFLTAAYREIDEVIASVQQLRQKMEETLRRAAGDVESRWASSKADLIPGDEILKLIFRGYGLSFNKRKDSVRIASVMTEGEIPREMATVIRGLVA</sequence>
<dbReference type="Gene3D" id="3.40.50.300">
    <property type="entry name" value="P-loop containing nucleotide triphosphate hydrolases"/>
    <property type="match status" value="1"/>
</dbReference>
<feature type="domain" description="Endonuclease GajA/Old nuclease/RecF-like AAA" evidence="2">
    <location>
        <begin position="24"/>
        <end position="439"/>
    </location>
</feature>
<dbReference type="InterPro" id="IPR051396">
    <property type="entry name" value="Bact_Antivir_Def_Nuclease"/>
</dbReference>
<accession>A0A6I6FHK3</accession>
<reference evidence="4 5" key="1">
    <citation type="submission" date="2018-12" db="EMBL/GenBank/DDBJ databases">
        <title>Complete genome sequence of Streptomyces ficellus NRRL8067, the producer of ficellomycin, feldamycin and nojirimycin.</title>
        <authorList>
            <person name="Zhang H."/>
            <person name="Yue R."/>
            <person name="Liu Y."/>
            <person name="Li M."/>
            <person name="Mu H."/>
            <person name="Zhang J."/>
        </authorList>
    </citation>
    <scope>NUCLEOTIDE SEQUENCE [LARGE SCALE GENOMIC DNA]</scope>
    <source>
        <strain evidence="4 5">NRRL 8067</strain>
    </source>
</reference>
<organism evidence="4 5">
    <name type="scientific">Streptomyces ficellus</name>
    <dbReference type="NCBI Taxonomy" id="1977088"/>
    <lineage>
        <taxon>Bacteria</taxon>
        <taxon>Bacillati</taxon>
        <taxon>Actinomycetota</taxon>
        <taxon>Actinomycetes</taxon>
        <taxon>Kitasatosporales</taxon>
        <taxon>Streptomycetaceae</taxon>
        <taxon>Streptomyces</taxon>
    </lineage>
</organism>
<dbReference type="PANTHER" id="PTHR43581">
    <property type="entry name" value="ATP/GTP PHOSPHATASE"/>
    <property type="match status" value="1"/>
</dbReference>
<feature type="domain" description="OLD protein-like TOPRIM" evidence="3">
    <location>
        <begin position="483"/>
        <end position="553"/>
    </location>
</feature>
<dbReference type="InterPro" id="IPR027417">
    <property type="entry name" value="P-loop_NTPase"/>
</dbReference>
<dbReference type="OrthoDB" id="3237462at2"/>
<name>A0A6I6FHK3_9ACTN</name>
<proteinExistence type="predicted"/>
<dbReference type="EMBL" id="CP034279">
    <property type="protein sequence ID" value="QGV78535.1"/>
    <property type="molecule type" value="Genomic_DNA"/>
</dbReference>
<dbReference type="Proteomes" id="UP000422572">
    <property type="component" value="Chromosome"/>
</dbReference>
<evidence type="ECO:0000256" key="1">
    <source>
        <dbReference type="SAM" id="Coils"/>
    </source>
</evidence>